<accession>A0ABN8ILQ4</accession>
<proteinExistence type="predicted"/>
<dbReference type="Proteomes" id="UP000837857">
    <property type="component" value="Chromosome 24"/>
</dbReference>
<gene>
    <name evidence="1" type="ORF">IPOD504_LOCUS10156</name>
</gene>
<name>A0ABN8ILQ4_9NEOP</name>
<reference evidence="1" key="1">
    <citation type="submission" date="2022-03" db="EMBL/GenBank/DDBJ databases">
        <authorList>
            <person name="Martin H S."/>
        </authorList>
    </citation>
    <scope>NUCLEOTIDE SEQUENCE</scope>
</reference>
<protein>
    <submittedName>
        <fullName evidence="1">Uncharacterized protein</fullName>
    </submittedName>
</protein>
<organism evidence="1 2">
    <name type="scientific">Iphiclides podalirius</name>
    <name type="common">scarce swallowtail</name>
    <dbReference type="NCBI Taxonomy" id="110791"/>
    <lineage>
        <taxon>Eukaryota</taxon>
        <taxon>Metazoa</taxon>
        <taxon>Ecdysozoa</taxon>
        <taxon>Arthropoda</taxon>
        <taxon>Hexapoda</taxon>
        <taxon>Insecta</taxon>
        <taxon>Pterygota</taxon>
        <taxon>Neoptera</taxon>
        <taxon>Endopterygota</taxon>
        <taxon>Lepidoptera</taxon>
        <taxon>Glossata</taxon>
        <taxon>Ditrysia</taxon>
        <taxon>Papilionoidea</taxon>
        <taxon>Papilionidae</taxon>
        <taxon>Papilioninae</taxon>
        <taxon>Iphiclides</taxon>
    </lineage>
</organism>
<feature type="non-terminal residue" evidence="1">
    <location>
        <position position="79"/>
    </location>
</feature>
<dbReference type="EMBL" id="OW152836">
    <property type="protein sequence ID" value="CAH2057322.1"/>
    <property type="molecule type" value="Genomic_DNA"/>
</dbReference>
<sequence>MSRPPLPAAPFPAIRSVIYERRGPSRPLVGSGPGPIYGAIPTMADRAALGLSPVASEIGLVSAKAAGRRDAVEFLRSFN</sequence>
<evidence type="ECO:0000313" key="2">
    <source>
        <dbReference type="Proteomes" id="UP000837857"/>
    </source>
</evidence>
<evidence type="ECO:0000313" key="1">
    <source>
        <dbReference type="EMBL" id="CAH2057322.1"/>
    </source>
</evidence>
<keyword evidence="2" id="KW-1185">Reference proteome</keyword>